<dbReference type="Gene3D" id="3.90.550.10">
    <property type="entry name" value="Spore Coat Polysaccharide Biosynthesis Protein SpsA, Chain A"/>
    <property type="match status" value="1"/>
</dbReference>
<gene>
    <name evidence="6" type="ORF">BC739_008996</name>
</gene>
<dbReference type="EMBL" id="JACJID010000009">
    <property type="protein sequence ID" value="MBA8931744.1"/>
    <property type="molecule type" value="Genomic_DNA"/>
</dbReference>
<organism evidence="6 7">
    <name type="scientific">Kutzneria viridogrisea</name>
    <dbReference type="NCBI Taxonomy" id="47990"/>
    <lineage>
        <taxon>Bacteria</taxon>
        <taxon>Bacillati</taxon>
        <taxon>Actinomycetota</taxon>
        <taxon>Actinomycetes</taxon>
        <taxon>Pseudonocardiales</taxon>
        <taxon>Pseudonocardiaceae</taxon>
        <taxon>Kutzneria</taxon>
    </lineage>
</organism>
<evidence type="ECO:0000256" key="2">
    <source>
        <dbReference type="ARBA" id="ARBA00006739"/>
    </source>
</evidence>
<feature type="domain" description="Glycosyltransferase 2-like" evidence="5">
    <location>
        <begin position="6"/>
        <end position="134"/>
    </location>
</feature>
<proteinExistence type="inferred from homology"/>
<evidence type="ECO:0000313" key="7">
    <source>
        <dbReference type="Proteomes" id="UP000517916"/>
    </source>
</evidence>
<dbReference type="RefSeq" id="WP_025361570.1">
    <property type="nucleotide sequence ID" value="NZ_BAAABQ010000089.1"/>
</dbReference>
<evidence type="ECO:0000313" key="6">
    <source>
        <dbReference type="EMBL" id="MBA8931744.1"/>
    </source>
</evidence>
<evidence type="ECO:0000256" key="1">
    <source>
        <dbReference type="ARBA" id="ARBA00004776"/>
    </source>
</evidence>
<evidence type="ECO:0000259" key="5">
    <source>
        <dbReference type="Pfam" id="PF00535"/>
    </source>
</evidence>
<dbReference type="SUPFAM" id="SSF53448">
    <property type="entry name" value="Nucleotide-diphospho-sugar transferases"/>
    <property type="match status" value="1"/>
</dbReference>
<comment type="similarity">
    <text evidence="2">Belongs to the glycosyltransferase 2 family.</text>
</comment>
<dbReference type="Pfam" id="PF00535">
    <property type="entry name" value="Glycos_transf_2"/>
    <property type="match status" value="1"/>
</dbReference>
<keyword evidence="7" id="KW-1185">Reference proteome</keyword>
<evidence type="ECO:0000256" key="4">
    <source>
        <dbReference type="ARBA" id="ARBA00022679"/>
    </source>
</evidence>
<comment type="caution">
    <text evidence="6">The sequence shown here is derived from an EMBL/GenBank/DDBJ whole genome shotgun (WGS) entry which is preliminary data.</text>
</comment>
<dbReference type="Proteomes" id="UP000517916">
    <property type="component" value="Unassembled WGS sequence"/>
</dbReference>
<comment type="pathway">
    <text evidence="1">Cell wall biogenesis; cell wall polysaccharide biosynthesis.</text>
</comment>
<accession>A0ABR6BXU5</accession>
<keyword evidence="4" id="KW-0808">Transferase</keyword>
<evidence type="ECO:0000256" key="3">
    <source>
        <dbReference type="ARBA" id="ARBA00022676"/>
    </source>
</evidence>
<keyword evidence="3" id="KW-0328">Glycosyltransferase</keyword>
<reference evidence="6 7" key="1">
    <citation type="submission" date="2020-08" db="EMBL/GenBank/DDBJ databases">
        <title>Genomic Encyclopedia of Archaeal and Bacterial Type Strains, Phase II (KMG-II): from individual species to whole genera.</title>
        <authorList>
            <person name="Goeker M."/>
        </authorList>
    </citation>
    <scope>NUCLEOTIDE SEQUENCE [LARGE SCALE GENOMIC DNA]</scope>
    <source>
        <strain evidence="6 7">DSM 43850</strain>
    </source>
</reference>
<sequence length="320" mass="34352">MSKVLVAVVTYNSAAELPRLIDSLPDGMSDVDQWRLVVADNASSDGSADLVRELAPTATVIETGANLGYAAAINACAELAEPDEALFVLNADVRLHRGCARALLDGCADGTTGVAVPVVCRPDGSAEPTLRRRPTASRAIAEALLGARAGQFGERLDLTPQQRNRIVDADWANGAVLLVPARVRRLIGPWQADLFLYSEEVDYCRRVIDAGWKVRQFPAAKATHRGGEAATSPALWAQVTTNKVVHIARWESSRDAVLVWAVLLLAQLIRLPLGRGTHQRALTELWRGRAALVKGVPTNPAAPQDFRARVRVSGAIGGRV</sequence>
<dbReference type="InterPro" id="IPR029044">
    <property type="entry name" value="Nucleotide-diphossugar_trans"/>
</dbReference>
<dbReference type="PANTHER" id="PTHR43179">
    <property type="entry name" value="RHAMNOSYLTRANSFERASE WBBL"/>
    <property type="match status" value="1"/>
</dbReference>
<dbReference type="PANTHER" id="PTHR43179:SF12">
    <property type="entry name" value="GALACTOFURANOSYLTRANSFERASE GLFT2"/>
    <property type="match status" value="1"/>
</dbReference>
<dbReference type="InterPro" id="IPR001173">
    <property type="entry name" value="Glyco_trans_2-like"/>
</dbReference>
<protein>
    <submittedName>
        <fullName evidence="6">GT2 family glycosyltransferase</fullName>
    </submittedName>
</protein>
<name>A0ABR6BXU5_9PSEU</name>